<protein>
    <submittedName>
        <fullName evidence="1">Uncharacterized protein</fullName>
    </submittedName>
</protein>
<accession>W7YL40</accession>
<evidence type="ECO:0000313" key="1">
    <source>
        <dbReference type="EMBL" id="GAF08453.1"/>
    </source>
</evidence>
<proteinExistence type="predicted"/>
<evidence type="ECO:0000313" key="2">
    <source>
        <dbReference type="Proteomes" id="UP000019364"/>
    </source>
</evidence>
<keyword evidence="2" id="KW-1185">Reference proteome</keyword>
<dbReference type="Proteomes" id="UP000019364">
    <property type="component" value="Unassembled WGS sequence"/>
</dbReference>
<comment type="caution">
    <text evidence="1">The sequence shown here is derived from an EMBL/GenBank/DDBJ whole genome shotgun (WGS) entry which is preliminary data.</text>
</comment>
<gene>
    <name evidence="1" type="ORF">JCM16418_2529</name>
</gene>
<dbReference type="EMBL" id="BAVZ01000006">
    <property type="protein sequence ID" value="GAF08453.1"/>
    <property type="molecule type" value="Genomic_DNA"/>
</dbReference>
<reference evidence="1 2" key="1">
    <citation type="journal article" date="2014" name="Genome Announc.">
        <title>Draft Genome Sequence of Paenibacillus pini JCM 16418T, Isolated from the Rhizosphere of Pine Tree.</title>
        <authorList>
            <person name="Yuki M."/>
            <person name="Oshima K."/>
            <person name="Suda W."/>
            <person name="Oshida Y."/>
            <person name="Kitamura K."/>
            <person name="Iida Y."/>
            <person name="Hattori M."/>
            <person name="Ohkuma M."/>
        </authorList>
    </citation>
    <scope>NUCLEOTIDE SEQUENCE [LARGE SCALE GENOMIC DNA]</scope>
    <source>
        <strain evidence="1 2">JCM 16418</strain>
    </source>
</reference>
<dbReference type="AlphaFoldDB" id="W7YL40"/>
<organism evidence="1 2">
    <name type="scientific">Paenibacillus pini JCM 16418</name>
    <dbReference type="NCBI Taxonomy" id="1236976"/>
    <lineage>
        <taxon>Bacteria</taxon>
        <taxon>Bacillati</taxon>
        <taxon>Bacillota</taxon>
        <taxon>Bacilli</taxon>
        <taxon>Bacillales</taxon>
        <taxon>Paenibacillaceae</taxon>
        <taxon>Paenibacillus</taxon>
    </lineage>
</organism>
<sequence length="56" mass="7160">MQDQRELYIRMIMDLSEEHGLMYERRVLEHMPEHELIELRDTLRMKHEQHDFKRYC</sequence>
<dbReference type="RefSeq" id="WP_156327217.1">
    <property type="nucleotide sequence ID" value="NZ_BAVZ01000006.1"/>
</dbReference>
<name>W7YL40_9BACL</name>